<evidence type="ECO:0000256" key="2">
    <source>
        <dbReference type="SAM" id="Phobius"/>
    </source>
</evidence>
<dbReference type="Proteomes" id="UP000244937">
    <property type="component" value="Chromosome"/>
</dbReference>
<reference evidence="3 4" key="1">
    <citation type="submission" date="2018-05" db="EMBL/GenBank/DDBJ databases">
        <title>Genome sequencing of Flavobacterium sp. HYN0049.</title>
        <authorList>
            <person name="Yi H."/>
            <person name="Baek C."/>
        </authorList>
    </citation>
    <scope>NUCLEOTIDE SEQUENCE [LARGE SCALE GENOMIC DNA]</scope>
    <source>
        <strain evidence="3 4">HYN0049</strain>
    </source>
</reference>
<accession>A0A2S1SHA4</accession>
<feature type="transmembrane region" description="Helical" evidence="2">
    <location>
        <begin position="84"/>
        <end position="101"/>
    </location>
</feature>
<feature type="region of interest" description="Disordered" evidence="1">
    <location>
        <begin position="16"/>
        <end position="39"/>
    </location>
</feature>
<feature type="transmembrane region" description="Helical" evidence="2">
    <location>
        <begin position="107"/>
        <end position="123"/>
    </location>
</feature>
<organism evidence="3 4">
    <name type="scientific">Flavobacterium pallidum</name>
    <dbReference type="NCBI Taxonomy" id="2172098"/>
    <lineage>
        <taxon>Bacteria</taxon>
        <taxon>Pseudomonadati</taxon>
        <taxon>Bacteroidota</taxon>
        <taxon>Flavobacteriia</taxon>
        <taxon>Flavobacteriales</taxon>
        <taxon>Flavobacteriaceae</taxon>
        <taxon>Flavobacterium</taxon>
    </lineage>
</organism>
<dbReference type="KEGG" id="fpal:HYN49_07700"/>
<dbReference type="AlphaFoldDB" id="A0A2S1SHA4"/>
<dbReference type="EMBL" id="CP029187">
    <property type="protein sequence ID" value="AWI25794.1"/>
    <property type="molecule type" value="Genomic_DNA"/>
</dbReference>
<evidence type="ECO:0000313" key="4">
    <source>
        <dbReference type="Proteomes" id="UP000244937"/>
    </source>
</evidence>
<evidence type="ECO:0000313" key="3">
    <source>
        <dbReference type="EMBL" id="AWI25794.1"/>
    </source>
</evidence>
<gene>
    <name evidence="3" type="ORF">HYN49_07700</name>
</gene>
<proteinExistence type="predicted"/>
<protein>
    <submittedName>
        <fullName evidence="3">Uncharacterized protein</fullName>
    </submittedName>
</protein>
<keyword evidence="4" id="KW-1185">Reference proteome</keyword>
<evidence type="ECO:0000256" key="1">
    <source>
        <dbReference type="SAM" id="MobiDB-lite"/>
    </source>
</evidence>
<keyword evidence="2" id="KW-0472">Membrane</keyword>
<feature type="transmembrane region" description="Helical" evidence="2">
    <location>
        <begin position="49"/>
        <end position="72"/>
    </location>
</feature>
<keyword evidence="2" id="KW-0812">Transmembrane</keyword>
<keyword evidence="2" id="KW-1133">Transmembrane helix</keyword>
<sequence>MFSVAGVAQDTITKPVTDSITSNNPLPEEEPETPKVSTQGARFPMSDNAFNLSLCILGFGVLLIIGEIILVYRLSISPQDTIKFIVVTVIVIGSLYLITAGYTNDQIAPAMGLLGTIAGYLLGKMGPESNANKSNS</sequence>
<name>A0A2S1SHA4_9FLAO</name>